<dbReference type="PANTHER" id="PTHR42648:SF11">
    <property type="entry name" value="TRANSPOSON TY4-P GAG-POL POLYPROTEIN"/>
    <property type="match status" value="1"/>
</dbReference>
<feature type="region of interest" description="Disordered" evidence="12">
    <location>
        <begin position="602"/>
        <end position="630"/>
    </location>
</feature>
<keyword evidence="4" id="KW-0378">Hydrolase</keyword>
<feature type="region of interest" description="Disordered" evidence="12">
    <location>
        <begin position="357"/>
        <end position="441"/>
    </location>
</feature>
<evidence type="ECO:0000259" key="13">
    <source>
        <dbReference type="Pfam" id="PF07727"/>
    </source>
</evidence>
<dbReference type="InterPro" id="IPR013103">
    <property type="entry name" value="RVT_2"/>
</dbReference>
<evidence type="ECO:0000256" key="12">
    <source>
        <dbReference type="SAM" id="MobiDB-lite"/>
    </source>
</evidence>
<feature type="compositionally biased region" description="Polar residues" evidence="12">
    <location>
        <begin position="361"/>
        <end position="401"/>
    </location>
</feature>
<feature type="coiled-coil region" evidence="11">
    <location>
        <begin position="19"/>
        <end position="82"/>
    </location>
</feature>
<evidence type="ECO:0000313" key="15">
    <source>
        <dbReference type="Proteomes" id="UP001151760"/>
    </source>
</evidence>
<evidence type="ECO:0000256" key="5">
    <source>
        <dbReference type="ARBA" id="ARBA00022842"/>
    </source>
</evidence>
<keyword evidence="7" id="KW-0695">RNA-directed DNA polymerase</keyword>
<evidence type="ECO:0000256" key="1">
    <source>
        <dbReference type="ARBA" id="ARBA00022722"/>
    </source>
</evidence>
<keyword evidence="8" id="KW-0548">Nucleotidyltransferase</keyword>
<dbReference type="InterPro" id="IPR036397">
    <property type="entry name" value="RNaseH_sf"/>
</dbReference>
<reference evidence="14" key="1">
    <citation type="journal article" date="2022" name="Int. J. Mol. Sci.">
        <title>Draft Genome of Tanacetum Coccineum: Genomic Comparison of Closely Related Tanacetum-Family Plants.</title>
        <authorList>
            <person name="Yamashiro T."/>
            <person name="Shiraishi A."/>
            <person name="Nakayama K."/>
            <person name="Satake H."/>
        </authorList>
    </citation>
    <scope>NUCLEOTIDE SEQUENCE</scope>
</reference>
<dbReference type="EMBL" id="BQNB010020235">
    <property type="protein sequence ID" value="GJT93772.1"/>
    <property type="molecule type" value="Genomic_DNA"/>
</dbReference>
<dbReference type="SUPFAM" id="SSF56672">
    <property type="entry name" value="DNA/RNA polymerases"/>
    <property type="match status" value="1"/>
</dbReference>
<evidence type="ECO:0000256" key="7">
    <source>
        <dbReference type="ARBA" id="ARBA00022918"/>
    </source>
</evidence>
<dbReference type="Pfam" id="PF07727">
    <property type="entry name" value="RVT_2"/>
    <property type="match status" value="1"/>
</dbReference>
<dbReference type="Gene3D" id="3.30.420.10">
    <property type="entry name" value="Ribonuclease H-like superfamily/Ribonuclease H"/>
    <property type="match status" value="1"/>
</dbReference>
<proteinExistence type="predicted"/>
<dbReference type="PANTHER" id="PTHR42648">
    <property type="entry name" value="TRANSPOSASE, PUTATIVE-RELATED"/>
    <property type="match status" value="1"/>
</dbReference>
<keyword evidence="8" id="KW-0239">DNA-directed DNA polymerase</keyword>
<sequence>MSDHVAHLDKENQTNKIVNESLTAELERYKERIAIFEQRLNIDLNKMEKLMDDLLRDRNAKLAAFQQEIDTLKETLSNNVKEKESLSKTLNVFKTESKEKESNVIAKEHDMISMIDDEETLILKEESRSKMLDKKNDPISIKQKINISPIDYSKFNKLKEDFGKHFVTQKEFSAEQFFWLKHSNYNPDTSVKSHAPVRIEAPSELPKVSLVNESLKKLKYQLANFDKVVKKRTTSDAITADEITEVQTVFNQMKAAIDQCSLDKNAFEIQIKTYIENELRKLKGKNIIDTAVSKPSATIAPGIKQNPSESLLESACMFTKHVQELLVYVSKTCPSLTKPTEKLVAVTPMNKDKKVRFVEPVTSSSNIPKQTNSFRTKYSNKPLLTSTGVNTITSASGSKPSGDTKKNRISRPPSSNQKNKVEEHPRKVKSSLNKTNSVSEPISNAHVKHSVKNAKFESICVICNKCLFGSNHDMCVIDYVNDVNNGVVERQNRTLVEAARTMLIFSKAPLFLWVKAVVTACYTQNRPLIQKHHNKTPYELLHDRKPDLSYLHVFGALCYPTNDGEDLAMASKQFSSGPRPKLLTPGTIIPTVIDPELVVSTGTPSSTTIDQDALSTSTSQTNQETPSPVIPLGVEEADHDIEVAHMDNNPYIDFPIPDTSSEESSSQELVPRPDRVMIITLKWIYKVKLDELGGVLKNEARLVAKGYRQEEGIDFEESFAPVARLEAIRIFIAFAAHMNMIVYQMDVKAAFLNGILREEVYVSQPDGFVDPDNPNHVYKLKKTLYGLKQAPRAWREGKDILLMSMMGKLSFFLGLQISQSPKGIFLNQSKYDLESLKKYGMETYDLVDTLMVDKSELDEDPQGKAIDPTCYRRMIGTLMYLTSSRLDLVFVVCVCAWQQIPPFSSLMDTAL</sequence>
<dbReference type="SUPFAM" id="SSF53098">
    <property type="entry name" value="Ribonuclease H-like"/>
    <property type="match status" value="1"/>
</dbReference>
<organism evidence="14 15">
    <name type="scientific">Tanacetum coccineum</name>
    <dbReference type="NCBI Taxonomy" id="301880"/>
    <lineage>
        <taxon>Eukaryota</taxon>
        <taxon>Viridiplantae</taxon>
        <taxon>Streptophyta</taxon>
        <taxon>Embryophyta</taxon>
        <taxon>Tracheophyta</taxon>
        <taxon>Spermatophyta</taxon>
        <taxon>Magnoliopsida</taxon>
        <taxon>eudicotyledons</taxon>
        <taxon>Gunneridae</taxon>
        <taxon>Pentapetalae</taxon>
        <taxon>asterids</taxon>
        <taxon>campanulids</taxon>
        <taxon>Asterales</taxon>
        <taxon>Asteraceae</taxon>
        <taxon>Asteroideae</taxon>
        <taxon>Anthemideae</taxon>
        <taxon>Anthemidinae</taxon>
        <taxon>Tanacetum</taxon>
    </lineage>
</organism>
<gene>
    <name evidence="14" type="ORF">Tco_1082617</name>
</gene>
<keyword evidence="11" id="KW-0175">Coiled coil</keyword>
<protein>
    <submittedName>
        <fullName evidence="14">Retrovirus-related pol polyprotein from transposon TNT 1-94</fullName>
    </submittedName>
</protein>
<reference evidence="14" key="2">
    <citation type="submission" date="2022-01" db="EMBL/GenBank/DDBJ databases">
        <authorList>
            <person name="Yamashiro T."/>
            <person name="Shiraishi A."/>
            <person name="Satake H."/>
            <person name="Nakayama K."/>
        </authorList>
    </citation>
    <scope>NUCLEOTIDE SEQUENCE</scope>
</reference>
<name>A0ABQ5I330_9ASTR</name>
<feature type="domain" description="Reverse transcriptase Ty1/copia-type" evidence="13">
    <location>
        <begin position="668"/>
        <end position="803"/>
    </location>
</feature>
<keyword evidence="9" id="KW-0233">DNA recombination</keyword>
<comment type="caution">
    <text evidence="14">The sequence shown here is derived from an EMBL/GenBank/DDBJ whole genome shotgun (WGS) entry which is preliminary data.</text>
</comment>
<evidence type="ECO:0000256" key="4">
    <source>
        <dbReference type="ARBA" id="ARBA00022801"/>
    </source>
</evidence>
<dbReference type="Proteomes" id="UP001151760">
    <property type="component" value="Unassembled WGS sequence"/>
</dbReference>
<dbReference type="InterPro" id="IPR039537">
    <property type="entry name" value="Retrotran_Ty1/copia-like"/>
</dbReference>
<evidence type="ECO:0000256" key="8">
    <source>
        <dbReference type="ARBA" id="ARBA00022932"/>
    </source>
</evidence>
<evidence type="ECO:0000256" key="3">
    <source>
        <dbReference type="ARBA" id="ARBA00022759"/>
    </source>
</evidence>
<dbReference type="InterPro" id="IPR012337">
    <property type="entry name" value="RNaseH-like_sf"/>
</dbReference>
<keyword evidence="3" id="KW-0255">Endonuclease</keyword>
<keyword evidence="6" id="KW-0229">DNA integration</keyword>
<evidence type="ECO:0000313" key="14">
    <source>
        <dbReference type="EMBL" id="GJT93772.1"/>
    </source>
</evidence>
<evidence type="ECO:0000256" key="9">
    <source>
        <dbReference type="ARBA" id="ARBA00023172"/>
    </source>
</evidence>
<evidence type="ECO:0000256" key="10">
    <source>
        <dbReference type="ARBA" id="ARBA00023268"/>
    </source>
</evidence>
<feature type="compositionally biased region" description="Polar residues" evidence="12">
    <location>
        <begin position="430"/>
        <end position="441"/>
    </location>
</feature>
<accession>A0ABQ5I330</accession>
<evidence type="ECO:0000256" key="11">
    <source>
        <dbReference type="SAM" id="Coils"/>
    </source>
</evidence>
<keyword evidence="2" id="KW-0479">Metal-binding</keyword>
<dbReference type="InterPro" id="IPR043502">
    <property type="entry name" value="DNA/RNA_pol_sf"/>
</dbReference>
<feature type="compositionally biased region" description="Polar residues" evidence="12">
    <location>
        <begin position="602"/>
        <end position="626"/>
    </location>
</feature>
<keyword evidence="10" id="KW-0511">Multifunctional enzyme</keyword>
<evidence type="ECO:0000256" key="2">
    <source>
        <dbReference type="ARBA" id="ARBA00022723"/>
    </source>
</evidence>
<keyword evidence="1" id="KW-0540">Nuclease</keyword>
<keyword evidence="5" id="KW-0460">Magnesium</keyword>
<evidence type="ECO:0000256" key="6">
    <source>
        <dbReference type="ARBA" id="ARBA00022908"/>
    </source>
</evidence>
<keyword evidence="8" id="KW-0808">Transferase</keyword>
<keyword evidence="15" id="KW-1185">Reference proteome</keyword>